<evidence type="ECO:0000313" key="3">
    <source>
        <dbReference type="Proteomes" id="UP000318571"/>
    </source>
</evidence>
<evidence type="ECO:0000313" key="2">
    <source>
        <dbReference type="EMBL" id="TRY73320.1"/>
    </source>
</evidence>
<dbReference type="EMBL" id="VCGU01000007">
    <property type="protein sequence ID" value="TRY73320.1"/>
    <property type="molecule type" value="Genomic_DNA"/>
</dbReference>
<keyword evidence="3" id="KW-1185">Reference proteome</keyword>
<keyword evidence="1" id="KW-0732">Signal</keyword>
<reference evidence="2 3" key="1">
    <citation type="journal article" date="2018" name="Nat. Ecol. Evol.">
        <title>Genomic signatures of mitonuclear coevolution across populations of Tigriopus californicus.</title>
        <authorList>
            <person name="Barreto F.S."/>
            <person name="Watson E.T."/>
            <person name="Lima T.G."/>
            <person name="Willett C.S."/>
            <person name="Edmands S."/>
            <person name="Li W."/>
            <person name="Burton R.S."/>
        </authorList>
    </citation>
    <scope>NUCLEOTIDE SEQUENCE [LARGE SCALE GENOMIC DNA]</scope>
    <source>
        <strain evidence="2 3">San Diego</strain>
    </source>
</reference>
<organism evidence="2 3">
    <name type="scientific">Tigriopus californicus</name>
    <name type="common">Marine copepod</name>
    <dbReference type="NCBI Taxonomy" id="6832"/>
    <lineage>
        <taxon>Eukaryota</taxon>
        <taxon>Metazoa</taxon>
        <taxon>Ecdysozoa</taxon>
        <taxon>Arthropoda</taxon>
        <taxon>Crustacea</taxon>
        <taxon>Multicrustacea</taxon>
        <taxon>Hexanauplia</taxon>
        <taxon>Copepoda</taxon>
        <taxon>Harpacticoida</taxon>
        <taxon>Harpacticidae</taxon>
        <taxon>Tigriopus</taxon>
    </lineage>
</organism>
<protein>
    <submittedName>
        <fullName evidence="2">Uncharacterized protein</fullName>
    </submittedName>
</protein>
<feature type="chain" id="PRO_5021998202" evidence="1">
    <location>
        <begin position="24"/>
        <end position="106"/>
    </location>
</feature>
<dbReference type="AlphaFoldDB" id="A0A553P6R9"/>
<comment type="caution">
    <text evidence="2">The sequence shown here is derived from an EMBL/GenBank/DDBJ whole genome shotgun (WGS) entry which is preliminary data.</text>
</comment>
<name>A0A553P6R9_TIGCA</name>
<sequence length="106" mass="11852">MAKASITLLALLALVVLVDNTQAGAIEGYDREISDDDVREYLGLLENYFQQHEARNKRGRFCLRRDMTCPDLPNGKDVCCNGSQCSCNLFNQNCKCSTIGLFQRLG</sequence>
<gene>
    <name evidence="2" type="ORF">TCAL_01914</name>
</gene>
<proteinExistence type="predicted"/>
<dbReference type="Proteomes" id="UP000318571">
    <property type="component" value="Chromosome 3"/>
</dbReference>
<dbReference type="OMA" id="CLRRDMT"/>
<evidence type="ECO:0000256" key="1">
    <source>
        <dbReference type="SAM" id="SignalP"/>
    </source>
</evidence>
<dbReference type="OrthoDB" id="6100049at2759"/>
<accession>A0A553P6R9</accession>
<feature type="signal peptide" evidence="1">
    <location>
        <begin position="1"/>
        <end position="23"/>
    </location>
</feature>